<evidence type="ECO:0000259" key="1">
    <source>
        <dbReference type="Pfam" id="PF01965"/>
    </source>
</evidence>
<dbReference type="Pfam" id="PF01965">
    <property type="entry name" value="DJ-1_PfpI"/>
    <property type="match status" value="1"/>
</dbReference>
<dbReference type="RefSeq" id="WP_212141465.1">
    <property type="nucleotide sequence ID" value="NZ_JAGSSW010000001.1"/>
</dbReference>
<dbReference type="Proteomes" id="UP000682951">
    <property type="component" value="Unassembled WGS sequence"/>
</dbReference>
<proteinExistence type="predicted"/>
<dbReference type="PANTHER" id="PTHR43130:SF15">
    <property type="entry name" value="THIJ_PFPI FAMILY PROTEIN (AFU_ORTHOLOGUE AFUA_5G14240)"/>
    <property type="match status" value="1"/>
</dbReference>
<organism evidence="2 3">
    <name type="scientific">Campylobacter anatolicus</name>
    <dbReference type="NCBI Taxonomy" id="2829105"/>
    <lineage>
        <taxon>Bacteria</taxon>
        <taxon>Pseudomonadati</taxon>
        <taxon>Campylobacterota</taxon>
        <taxon>Epsilonproteobacteria</taxon>
        <taxon>Campylobacterales</taxon>
        <taxon>Campylobacteraceae</taxon>
        <taxon>Campylobacter</taxon>
    </lineage>
</organism>
<protein>
    <submittedName>
        <fullName evidence="2">DJ-1/PfpI family protein</fullName>
    </submittedName>
</protein>
<gene>
    <name evidence="2" type="ORF">KDD93_01590</name>
</gene>
<dbReference type="InterPro" id="IPR029062">
    <property type="entry name" value="Class_I_gatase-like"/>
</dbReference>
<dbReference type="Gene3D" id="3.40.50.880">
    <property type="match status" value="1"/>
</dbReference>
<dbReference type="InterPro" id="IPR052158">
    <property type="entry name" value="INH-QAR"/>
</dbReference>
<feature type="domain" description="DJ-1/PfpI" evidence="1">
    <location>
        <begin position="6"/>
        <end position="164"/>
    </location>
</feature>
<dbReference type="CDD" id="cd03139">
    <property type="entry name" value="GATase1_PfpI_2"/>
    <property type="match status" value="1"/>
</dbReference>
<evidence type="ECO:0000313" key="2">
    <source>
        <dbReference type="EMBL" id="MBR8463264.1"/>
    </source>
</evidence>
<dbReference type="PANTHER" id="PTHR43130">
    <property type="entry name" value="ARAC-FAMILY TRANSCRIPTIONAL REGULATOR"/>
    <property type="match status" value="1"/>
</dbReference>
<sequence>MTNLNVILFDDFTALDAFGAVEVFSRVDGYDIGYFSLNGGKVKNSINLKIDTFKFSDISNHDILLIPGGYGVRKLINDTEFINSLKDLAYKSKIILCVCTGSVLLSKTGLLNAKVATSNKLAWEFALKSSNKVEWLRDIRWVRDDNIYTSSGVSAGIDMALAYVSDYHGKDMANSVARAMEYVQNDMYLSF</sequence>
<dbReference type="EMBL" id="JAGSSW010000001">
    <property type="protein sequence ID" value="MBR8463264.1"/>
    <property type="molecule type" value="Genomic_DNA"/>
</dbReference>
<name>A0ABS5HG53_9BACT</name>
<keyword evidence="3" id="KW-1185">Reference proteome</keyword>
<dbReference type="InterPro" id="IPR002818">
    <property type="entry name" value="DJ-1/PfpI"/>
</dbReference>
<dbReference type="SUPFAM" id="SSF52317">
    <property type="entry name" value="Class I glutamine amidotransferase-like"/>
    <property type="match status" value="1"/>
</dbReference>
<accession>A0ABS5HG53</accession>
<evidence type="ECO:0000313" key="3">
    <source>
        <dbReference type="Proteomes" id="UP000682951"/>
    </source>
</evidence>
<comment type="caution">
    <text evidence="2">The sequence shown here is derived from an EMBL/GenBank/DDBJ whole genome shotgun (WGS) entry which is preliminary data.</text>
</comment>
<reference evidence="2 3" key="1">
    <citation type="submission" date="2021-04" db="EMBL/GenBank/DDBJ databases">
        <title>Molecular and phenotypic characterization and identification of bacterial isolates recovered from the Anatolian ground squirrels (Spermophilus xanthoprymnus) and which have the potential to form a new species in the Campylobacter genus.</title>
        <authorList>
            <person name="Aydin F."/>
            <person name="Abay S."/>
            <person name="Kayman T."/>
            <person name="Karakaya E."/>
            <person name="Mustak H.K."/>
            <person name="Mustak I.B."/>
            <person name="Bilgin N."/>
            <person name="Duzler A."/>
            <person name="Sahin O."/>
            <person name="Guran O."/>
            <person name="Saticioglu I.B."/>
        </authorList>
    </citation>
    <scope>NUCLEOTIDE SEQUENCE [LARGE SCALE GENOMIC DNA]</scope>
    <source>
        <strain evidence="3">faydin-G24</strain>
    </source>
</reference>